<dbReference type="Pfam" id="PF08264">
    <property type="entry name" value="Anticodon_1"/>
    <property type="match status" value="1"/>
</dbReference>
<evidence type="ECO:0000256" key="9">
    <source>
        <dbReference type="HAMAP-Rule" id="MF_00049"/>
    </source>
</evidence>
<dbReference type="Proteomes" id="UP000236842">
    <property type="component" value="Unassembled WGS sequence"/>
</dbReference>
<comment type="caution">
    <text evidence="9">Lacks conserved residue(s) required for the propagation of feature annotation.</text>
</comment>
<dbReference type="HAMAP" id="MF_00049_B">
    <property type="entry name" value="Leu_tRNA_synth_B"/>
    <property type="match status" value="1"/>
</dbReference>
<evidence type="ECO:0000256" key="6">
    <source>
        <dbReference type="ARBA" id="ARBA00022917"/>
    </source>
</evidence>
<dbReference type="GO" id="GO:0005524">
    <property type="term" value="F:ATP binding"/>
    <property type="evidence" value="ECO:0007669"/>
    <property type="project" value="UniProtKB-UniRule"/>
</dbReference>
<evidence type="ECO:0000256" key="4">
    <source>
        <dbReference type="ARBA" id="ARBA00022741"/>
    </source>
</evidence>
<dbReference type="Pfam" id="PF13603">
    <property type="entry name" value="tRNA-synt_1_2"/>
    <property type="match status" value="1"/>
</dbReference>
<reference evidence="16" key="1">
    <citation type="submission" date="2017-09" db="EMBL/GenBank/DDBJ databases">
        <title>Depth-based differentiation of microbial function through sediment-hosted aquifers and enrichment of novel symbionts in the deep terrestrial subsurface.</title>
        <authorList>
            <person name="Probst A.J."/>
            <person name="Ladd B."/>
            <person name="Jarett J.K."/>
            <person name="Geller-Mcgrath D.E."/>
            <person name="Sieber C.M.K."/>
            <person name="Emerson J.B."/>
            <person name="Anantharaman K."/>
            <person name="Thomas B.C."/>
            <person name="Malmstrom R."/>
            <person name="Stieglmeier M."/>
            <person name="Klingl A."/>
            <person name="Woyke T."/>
            <person name="Ryan C.M."/>
            <person name="Banfield J.F."/>
        </authorList>
    </citation>
    <scope>NUCLEOTIDE SEQUENCE [LARGE SCALE GENOMIC DNA]</scope>
</reference>
<dbReference type="Gene3D" id="3.10.20.590">
    <property type="match status" value="1"/>
</dbReference>
<dbReference type="InterPro" id="IPR014729">
    <property type="entry name" value="Rossmann-like_a/b/a_fold"/>
</dbReference>
<keyword evidence="2 9" id="KW-0963">Cytoplasm</keyword>
<evidence type="ECO:0000313" key="15">
    <source>
        <dbReference type="EMBL" id="PIX28796.1"/>
    </source>
</evidence>
<dbReference type="InterPro" id="IPR009008">
    <property type="entry name" value="Val/Leu/Ile-tRNA-synth_edit"/>
</dbReference>
<protein>
    <recommendedName>
        <fullName evidence="9">Leucine--tRNA ligase</fullName>
        <ecNumber evidence="9">6.1.1.4</ecNumber>
    </recommendedName>
    <alternativeName>
        <fullName evidence="9">Leucyl-tRNA synthetase</fullName>
        <shortName evidence="9">LeuRS</shortName>
    </alternativeName>
</protein>
<dbReference type="InterPro" id="IPR001412">
    <property type="entry name" value="aa-tRNA-synth_I_CS"/>
</dbReference>
<dbReference type="SUPFAM" id="SSF52374">
    <property type="entry name" value="Nucleotidylyl transferase"/>
    <property type="match status" value="1"/>
</dbReference>
<name>A0A2H9N4H4_9BACT</name>
<evidence type="ECO:0000256" key="8">
    <source>
        <dbReference type="ARBA" id="ARBA00047469"/>
    </source>
</evidence>
<dbReference type="GO" id="GO:0005829">
    <property type="term" value="C:cytosol"/>
    <property type="evidence" value="ECO:0007669"/>
    <property type="project" value="TreeGrafter"/>
</dbReference>
<feature type="domain" description="Leucyl-tRNA synthetase editing" evidence="14">
    <location>
        <begin position="222"/>
        <end position="405"/>
    </location>
</feature>
<evidence type="ECO:0000259" key="12">
    <source>
        <dbReference type="Pfam" id="PF08264"/>
    </source>
</evidence>
<dbReference type="InterPro" id="IPR013155">
    <property type="entry name" value="M/V/L/I-tRNA-synth_anticd-bd"/>
</dbReference>
<feature type="domain" description="Methionyl/Valyl/Leucyl/Isoleucyl-tRNA synthetase anticodon-binding" evidence="12">
    <location>
        <begin position="740"/>
        <end position="856"/>
    </location>
</feature>
<keyword evidence="6 9" id="KW-0648">Protein biosynthesis</keyword>
<feature type="domain" description="Aminoacyl-tRNA synthetase class Ia" evidence="11">
    <location>
        <begin position="622"/>
        <end position="682"/>
    </location>
</feature>
<dbReference type="CDD" id="cd07958">
    <property type="entry name" value="Anticodon_Ia_Leu_BEm"/>
    <property type="match status" value="1"/>
</dbReference>
<organism evidence="15 16">
    <name type="scientific">Candidatus Brennerbacteria bacterium CG_4_8_14_3_um_filter_43_14</name>
    <dbReference type="NCBI Taxonomy" id="1974521"/>
    <lineage>
        <taxon>Bacteria</taxon>
        <taxon>Candidatus Brenneribacteriota</taxon>
    </lineage>
</organism>
<dbReference type="Gene3D" id="3.90.740.10">
    <property type="entry name" value="Valyl/Leucyl/Isoleucyl-tRNA synthetase, editing domain"/>
    <property type="match status" value="1"/>
</dbReference>
<sequence length="891" mass="101784">MKKYDFARIEKKWQRAWEKSGFSSWRAKNSGTAKKMFILDMFPYPSGEGLHVGHLEGYTATDIYARFLRMNGWNILHPMGWDAFGLPAENYAIQNKIHPNVAMKKNIARFKKQIQSVGLSYDWSRELATSDPAYYKWTQWMFLQMFHHGLAYESNEPINWCPLCKTTLANEDLENGRCERCKSLIERKPMRQWVLRITMYADRLLNDLKQLEWSESVKEMQRNWIGKSTGYEFSFRIKNSRETLPVFTTRLDTLYGVTFVVLAPEHPLVESITTPEQKEKVRLYMREGASKTDLDRAAEKEKTGVFSGAYAIHPITKQEIPIWIADYVLMDYAFGSVMGVPAHDERDFAFAHKYHLPIREVISPDGKSHEPLSSAYTDIATGMLIHSGPFDRLSVKQAAPKIAAFMSAQQAVKYKLQDWTFARQRYWGEPFPLVFCEQCKKRVENSKFRVPLLHSGLNCWKLPARRSLGAGGKIGNLNFTLGEVMNPGWIGVPEEKLPVVLPNVTHYEPTGTGASPLASIDTWVSVKCPKCGGPAKRETDTMPQWAGSCWYYLGFILGQDKLKLSAKRAKLFWDQKVLKYWLTTGRRDSGGGGLVHRSFSGGGVGFYVGGTEHATRHLIYARFWHKFLQDIGVVPNKEPFAKLVNQGMVLGSDGEKMSKSRGNVVNPDDIIKQYGADTLRMYEMFLGPLEASKPWDTNGIVGVHRFLSRVFSFAFEHASLAPKKRIAKSNAEIKKRAHRLMHQTVKKVGDDISHMRFNTAISALMEFQNELLEYREHIAYTDMNKILNIFTLLLYPFAPHLASELWSMRNASRVEKQPWPKYNPAVLVRNTVTYVIQVSGKVRDTLTISVDAEQSEVIKQAQACSKVSKWLETKKIKRVVFVKGKIVNFVV</sequence>
<comment type="subcellular location">
    <subcellularLocation>
        <location evidence="9">Cytoplasm</location>
    </subcellularLocation>
</comment>
<evidence type="ECO:0000256" key="2">
    <source>
        <dbReference type="ARBA" id="ARBA00022490"/>
    </source>
</evidence>
<feature type="short sequence motif" description="'KMSKS' region" evidence="9">
    <location>
        <begin position="656"/>
        <end position="660"/>
    </location>
</feature>
<feature type="binding site" evidence="9">
    <location>
        <position position="659"/>
    </location>
    <ligand>
        <name>ATP</name>
        <dbReference type="ChEBI" id="CHEBI:30616"/>
    </ligand>
</feature>
<evidence type="ECO:0000259" key="14">
    <source>
        <dbReference type="Pfam" id="PF13603"/>
    </source>
</evidence>
<comment type="catalytic activity">
    <reaction evidence="8 9">
        <text>tRNA(Leu) + L-leucine + ATP = L-leucyl-tRNA(Leu) + AMP + diphosphate</text>
        <dbReference type="Rhea" id="RHEA:11688"/>
        <dbReference type="Rhea" id="RHEA-COMP:9613"/>
        <dbReference type="Rhea" id="RHEA-COMP:9622"/>
        <dbReference type="ChEBI" id="CHEBI:30616"/>
        <dbReference type="ChEBI" id="CHEBI:33019"/>
        <dbReference type="ChEBI" id="CHEBI:57427"/>
        <dbReference type="ChEBI" id="CHEBI:78442"/>
        <dbReference type="ChEBI" id="CHEBI:78494"/>
        <dbReference type="ChEBI" id="CHEBI:456215"/>
        <dbReference type="EC" id="6.1.1.4"/>
    </reaction>
</comment>
<evidence type="ECO:0000256" key="5">
    <source>
        <dbReference type="ARBA" id="ARBA00022840"/>
    </source>
</evidence>
<dbReference type="FunFam" id="1.10.730.10:FF:000011">
    <property type="entry name" value="Leucine--tRNA ligase chloroplastic/mitochondrial"/>
    <property type="match status" value="1"/>
</dbReference>
<dbReference type="InterPro" id="IPR002300">
    <property type="entry name" value="aa-tRNA-synth_Ia"/>
</dbReference>
<gene>
    <name evidence="9" type="primary">leuS</name>
    <name evidence="15" type="ORF">COZ64_02035</name>
</gene>
<dbReference type="InterPro" id="IPR025709">
    <property type="entry name" value="Leu_tRNA-synth_edit"/>
</dbReference>
<keyword evidence="7 9" id="KW-0030">Aminoacyl-tRNA synthetase</keyword>
<comment type="similarity">
    <text evidence="1 9 10">Belongs to the class-I aminoacyl-tRNA synthetase family.</text>
</comment>
<dbReference type="SUPFAM" id="SSF47323">
    <property type="entry name" value="Anticodon-binding domain of a subclass of class I aminoacyl-tRNA synthetases"/>
    <property type="match status" value="1"/>
</dbReference>
<keyword evidence="4 9" id="KW-0547">Nucleotide-binding</keyword>
<dbReference type="GO" id="GO:0006429">
    <property type="term" value="P:leucyl-tRNA aminoacylation"/>
    <property type="evidence" value="ECO:0007669"/>
    <property type="project" value="UniProtKB-UniRule"/>
</dbReference>
<evidence type="ECO:0000256" key="7">
    <source>
        <dbReference type="ARBA" id="ARBA00023146"/>
    </source>
</evidence>
<dbReference type="InterPro" id="IPR015413">
    <property type="entry name" value="Methionyl/Leucyl_tRNA_Synth"/>
</dbReference>
<dbReference type="Gene3D" id="1.10.730.10">
    <property type="entry name" value="Isoleucyl-tRNA Synthetase, Domain 1"/>
    <property type="match status" value="2"/>
</dbReference>
<dbReference type="AlphaFoldDB" id="A0A2H9N4H4"/>
<evidence type="ECO:0000259" key="13">
    <source>
        <dbReference type="Pfam" id="PF09334"/>
    </source>
</evidence>
<dbReference type="PRINTS" id="PR00985">
    <property type="entry name" value="TRNASYNTHLEU"/>
</dbReference>
<dbReference type="FunFam" id="3.40.50.620:FF:000077">
    <property type="entry name" value="Leucine--tRNA ligase"/>
    <property type="match status" value="1"/>
</dbReference>
<dbReference type="Gene3D" id="3.40.50.620">
    <property type="entry name" value="HUPs"/>
    <property type="match status" value="2"/>
</dbReference>
<evidence type="ECO:0000256" key="3">
    <source>
        <dbReference type="ARBA" id="ARBA00022598"/>
    </source>
</evidence>
<dbReference type="Pfam" id="PF09334">
    <property type="entry name" value="tRNA-synt_1g"/>
    <property type="match status" value="1"/>
</dbReference>
<comment type="caution">
    <text evidence="15">The sequence shown here is derived from an EMBL/GenBank/DDBJ whole genome shotgun (WGS) entry which is preliminary data.</text>
</comment>
<dbReference type="InterPro" id="IPR009080">
    <property type="entry name" value="tRNAsynth_Ia_anticodon-bd"/>
</dbReference>
<dbReference type="GO" id="GO:0002161">
    <property type="term" value="F:aminoacyl-tRNA deacylase activity"/>
    <property type="evidence" value="ECO:0007669"/>
    <property type="project" value="InterPro"/>
</dbReference>
<evidence type="ECO:0000256" key="1">
    <source>
        <dbReference type="ARBA" id="ARBA00005594"/>
    </source>
</evidence>
<evidence type="ECO:0000256" key="10">
    <source>
        <dbReference type="RuleBase" id="RU363035"/>
    </source>
</evidence>
<proteinExistence type="inferred from homology"/>
<accession>A0A2H9N4H4</accession>
<dbReference type="PANTHER" id="PTHR43740">
    <property type="entry name" value="LEUCYL-TRNA SYNTHETASE"/>
    <property type="match status" value="1"/>
</dbReference>
<dbReference type="NCBIfam" id="TIGR00396">
    <property type="entry name" value="leuS_bact"/>
    <property type="match status" value="1"/>
</dbReference>
<evidence type="ECO:0000313" key="16">
    <source>
        <dbReference type="Proteomes" id="UP000236842"/>
    </source>
</evidence>
<feature type="domain" description="Methionyl/Leucyl tRNA synthetase" evidence="13">
    <location>
        <begin position="42"/>
        <end position="182"/>
    </location>
</feature>
<dbReference type="PROSITE" id="PS00178">
    <property type="entry name" value="AA_TRNA_LIGASE_I"/>
    <property type="match status" value="1"/>
</dbReference>
<dbReference type="Pfam" id="PF00133">
    <property type="entry name" value="tRNA-synt_1"/>
    <property type="match status" value="1"/>
</dbReference>
<dbReference type="SUPFAM" id="SSF50677">
    <property type="entry name" value="ValRS/IleRS/LeuRS editing domain"/>
    <property type="match status" value="1"/>
</dbReference>
<keyword evidence="5 9" id="KW-0067">ATP-binding</keyword>
<dbReference type="GO" id="GO:0004823">
    <property type="term" value="F:leucine-tRNA ligase activity"/>
    <property type="evidence" value="ECO:0007669"/>
    <property type="project" value="UniProtKB-UniRule"/>
</dbReference>
<dbReference type="InterPro" id="IPR002302">
    <property type="entry name" value="Leu-tRNA-ligase"/>
</dbReference>
<evidence type="ECO:0000259" key="11">
    <source>
        <dbReference type="Pfam" id="PF00133"/>
    </source>
</evidence>
<dbReference type="EMBL" id="PFIJ01000034">
    <property type="protein sequence ID" value="PIX28796.1"/>
    <property type="molecule type" value="Genomic_DNA"/>
</dbReference>
<dbReference type="PANTHER" id="PTHR43740:SF2">
    <property type="entry name" value="LEUCINE--TRNA LIGASE, MITOCHONDRIAL"/>
    <property type="match status" value="1"/>
</dbReference>
<keyword evidence="3 9" id="KW-0436">Ligase</keyword>
<dbReference type="EC" id="6.1.1.4" evidence="9"/>